<dbReference type="GO" id="GO:0006879">
    <property type="term" value="P:intracellular iron ion homeostasis"/>
    <property type="evidence" value="ECO:0007669"/>
    <property type="project" value="UniProtKB-KW"/>
</dbReference>
<gene>
    <name evidence="13" type="ORF">PFISCL1PPCAC_6054</name>
</gene>
<dbReference type="PRINTS" id="PR00904">
    <property type="entry name" value="FRATAXIN"/>
</dbReference>
<evidence type="ECO:0000256" key="1">
    <source>
        <dbReference type="ARBA" id="ARBA00004173"/>
    </source>
</evidence>
<dbReference type="EMBL" id="BTSY01000002">
    <property type="protein sequence ID" value="GMT14757.1"/>
    <property type="molecule type" value="Genomic_DNA"/>
</dbReference>
<keyword evidence="9" id="KW-0408">Iron</keyword>
<dbReference type="GO" id="GO:0006826">
    <property type="term" value="P:iron ion transport"/>
    <property type="evidence" value="ECO:0007669"/>
    <property type="project" value="UniProtKB-KW"/>
</dbReference>
<keyword evidence="8" id="KW-0560">Oxidoreductase</keyword>
<dbReference type="InterPro" id="IPR017789">
    <property type="entry name" value="Frataxin"/>
</dbReference>
<dbReference type="NCBIfam" id="TIGR03422">
    <property type="entry name" value="mito_frataxin"/>
    <property type="match status" value="1"/>
</dbReference>
<dbReference type="PROSITE" id="PS50810">
    <property type="entry name" value="FRATAXIN_2"/>
    <property type="match status" value="1"/>
</dbReference>
<comment type="caution">
    <text evidence="13">The sequence shown here is derived from an EMBL/GenBank/DDBJ whole genome shotgun (WGS) entry which is preliminary data.</text>
</comment>
<evidence type="ECO:0000256" key="8">
    <source>
        <dbReference type="ARBA" id="ARBA00023002"/>
    </source>
</evidence>
<evidence type="ECO:0000313" key="13">
    <source>
        <dbReference type="EMBL" id="GMT14757.1"/>
    </source>
</evidence>
<dbReference type="InterPro" id="IPR020895">
    <property type="entry name" value="Frataxin_CS"/>
</dbReference>
<organism evidence="13 14">
    <name type="scientific">Pristionchus fissidentatus</name>
    <dbReference type="NCBI Taxonomy" id="1538716"/>
    <lineage>
        <taxon>Eukaryota</taxon>
        <taxon>Metazoa</taxon>
        <taxon>Ecdysozoa</taxon>
        <taxon>Nematoda</taxon>
        <taxon>Chromadorea</taxon>
        <taxon>Rhabditida</taxon>
        <taxon>Rhabditina</taxon>
        <taxon>Diplogasteromorpha</taxon>
        <taxon>Diplogasteroidea</taxon>
        <taxon>Neodiplogasteridae</taxon>
        <taxon>Pristionchus</taxon>
    </lineage>
</organism>
<dbReference type="GO" id="GO:0004322">
    <property type="term" value="F:ferroxidase activity"/>
    <property type="evidence" value="ECO:0007669"/>
    <property type="project" value="UniProtKB-EC"/>
</dbReference>
<dbReference type="GO" id="GO:0005739">
    <property type="term" value="C:mitochondrion"/>
    <property type="evidence" value="ECO:0007669"/>
    <property type="project" value="UniProtKB-SubCell"/>
</dbReference>
<dbReference type="PROSITE" id="PS01344">
    <property type="entry name" value="FRATAXIN_1"/>
    <property type="match status" value="1"/>
</dbReference>
<accession>A0AAV5V951</accession>
<dbReference type="AlphaFoldDB" id="A0AAV5V951"/>
<dbReference type="GO" id="GO:0008198">
    <property type="term" value="F:ferrous iron binding"/>
    <property type="evidence" value="ECO:0007669"/>
    <property type="project" value="TreeGrafter"/>
</dbReference>
<evidence type="ECO:0000256" key="2">
    <source>
        <dbReference type="ARBA" id="ARBA00008183"/>
    </source>
</evidence>
<evidence type="ECO:0000256" key="11">
    <source>
        <dbReference type="ARBA" id="ARBA00023128"/>
    </source>
</evidence>
<dbReference type="InterPro" id="IPR036524">
    <property type="entry name" value="Frataxin/CyaY_sf"/>
</dbReference>
<evidence type="ECO:0000256" key="7">
    <source>
        <dbReference type="ARBA" id="ARBA00022946"/>
    </source>
</evidence>
<name>A0AAV5V951_9BILA</name>
<dbReference type="SMART" id="SM01219">
    <property type="entry name" value="Frataxin_Cyay"/>
    <property type="match status" value="1"/>
</dbReference>
<keyword evidence="14" id="KW-1185">Reference proteome</keyword>
<dbReference type="PANTHER" id="PTHR16821">
    <property type="entry name" value="FRATAXIN"/>
    <property type="match status" value="1"/>
</dbReference>
<evidence type="ECO:0000256" key="12">
    <source>
        <dbReference type="ARBA" id="ARBA00047990"/>
    </source>
</evidence>
<evidence type="ECO:0000256" key="6">
    <source>
        <dbReference type="ARBA" id="ARBA00022496"/>
    </source>
</evidence>
<evidence type="ECO:0000256" key="4">
    <source>
        <dbReference type="ARBA" id="ARBA00022434"/>
    </source>
</evidence>
<sequence length="137" mass="15369">MLSVVSNIRFLSRISIRGVCSIPESDLRVYEKRADETLESISDYVSEIGEAANVDVDIALSMGVLSLSIPPVGTFVLNKQRPNLQLWLSSPISGPRRYDLKSGKWICAREHEALHLLLNREFTQIFPSTPVDFSSYV</sequence>
<dbReference type="GO" id="GO:0034986">
    <property type="term" value="F:iron chaperone activity"/>
    <property type="evidence" value="ECO:0007669"/>
    <property type="project" value="TreeGrafter"/>
</dbReference>
<dbReference type="Pfam" id="PF01491">
    <property type="entry name" value="Frataxin_Cyay"/>
    <property type="match status" value="1"/>
</dbReference>
<keyword evidence="7" id="KW-0809">Transit peptide</keyword>
<keyword evidence="4" id="KW-0409">Iron storage</keyword>
<dbReference type="InterPro" id="IPR002908">
    <property type="entry name" value="Frataxin/CyaY"/>
</dbReference>
<keyword evidence="5" id="KW-0813">Transport</keyword>
<keyword evidence="10" id="KW-0406">Ion transport</keyword>
<dbReference type="Proteomes" id="UP001432322">
    <property type="component" value="Unassembled WGS sequence"/>
</dbReference>
<reference evidence="13" key="1">
    <citation type="submission" date="2023-10" db="EMBL/GenBank/DDBJ databases">
        <title>Genome assembly of Pristionchus species.</title>
        <authorList>
            <person name="Yoshida K."/>
            <person name="Sommer R.J."/>
        </authorList>
    </citation>
    <scope>NUCLEOTIDE SEQUENCE</scope>
    <source>
        <strain evidence="13">RS5133</strain>
    </source>
</reference>
<comment type="similarity">
    <text evidence="2">Belongs to the frataxin family.</text>
</comment>
<dbReference type="NCBIfam" id="TIGR03421">
    <property type="entry name" value="FeS_CyaY"/>
    <property type="match status" value="1"/>
</dbReference>
<evidence type="ECO:0000256" key="3">
    <source>
        <dbReference type="ARBA" id="ARBA00013107"/>
    </source>
</evidence>
<dbReference type="Gene3D" id="3.30.920.10">
    <property type="entry name" value="Frataxin/CyaY"/>
    <property type="match status" value="1"/>
</dbReference>
<protein>
    <recommendedName>
        <fullName evidence="3">ferroxidase</fullName>
        <ecNumber evidence="3">1.16.3.1</ecNumber>
    </recommendedName>
</protein>
<dbReference type="EC" id="1.16.3.1" evidence="3"/>
<comment type="subcellular location">
    <subcellularLocation>
        <location evidence="1">Mitochondrion</location>
    </subcellularLocation>
</comment>
<dbReference type="GO" id="GO:0016226">
    <property type="term" value="P:iron-sulfur cluster assembly"/>
    <property type="evidence" value="ECO:0007669"/>
    <property type="project" value="InterPro"/>
</dbReference>
<evidence type="ECO:0000256" key="5">
    <source>
        <dbReference type="ARBA" id="ARBA00022448"/>
    </source>
</evidence>
<dbReference type="GO" id="GO:0008199">
    <property type="term" value="F:ferric iron binding"/>
    <property type="evidence" value="ECO:0007669"/>
    <property type="project" value="InterPro"/>
</dbReference>
<dbReference type="SUPFAM" id="SSF55387">
    <property type="entry name" value="Frataxin/Nqo15-like"/>
    <property type="match status" value="1"/>
</dbReference>
<evidence type="ECO:0000313" key="14">
    <source>
        <dbReference type="Proteomes" id="UP001432322"/>
    </source>
</evidence>
<evidence type="ECO:0000256" key="9">
    <source>
        <dbReference type="ARBA" id="ARBA00023004"/>
    </source>
</evidence>
<dbReference type="PANTHER" id="PTHR16821:SF2">
    <property type="entry name" value="FRATAXIN, MITOCHONDRIAL"/>
    <property type="match status" value="1"/>
</dbReference>
<keyword evidence="6" id="KW-0410">Iron transport</keyword>
<comment type="catalytic activity">
    <reaction evidence="12">
        <text>4 Fe(2+) + O2 + 4 H(+) = 4 Fe(3+) + 2 H2O</text>
        <dbReference type="Rhea" id="RHEA:11148"/>
        <dbReference type="ChEBI" id="CHEBI:15377"/>
        <dbReference type="ChEBI" id="CHEBI:15378"/>
        <dbReference type="ChEBI" id="CHEBI:15379"/>
        <dbReference type="ChEBI" id="CHEBI:29033"/>
        <dbReference type="ChEBI" id="CHEBI:29034"/>
        <dbReference type="EC" id="1.16.3.1"/>
    </reaction>
</comment>
<proteinExistence type="inferred from homology"/>
<keyword evidence="11" id="KW-0496">Mitochondrion</keyword>
<evidence type="ECO:0000256" key="10">
    <source>
        <dbReference type="ARBA" id="ARBA00023065"/>
    </source>
</evidence>
<dbReference type="GO" id="GO:0051537">
    <property type="term" value="F:2 iron, 2 sulfur cluster binding"/>
    <property type="evidence" value="ECO:0007669"/>
    <property type="project" value="TreeGrafter"/>
</dbReference>